<keyword evidence="13" id="KW-1185">Reference proteome</keyword>
<sequence length="231" mass="25721">MTTIKLDQIQKIYNPGANETVALDNINFNANAGELVSITGPSGSGKSTFLKIIGGILSPTSGTLTIDGHNYSQMNQKQQSQFRLDQIGFILQAYNLVPYLKVREQFELVDHVKPKHNLSKEAFHQLIDELAIGDLMDQYPDELSGGQKQRVAIARAMYTDPSIILADEPTAALDGNRAAQVMRIFQKLAHDNHKTVLLITHDARLIQYVDRNYQIVDGKGQFVRTTDAKLV</sequence>
<dbReference type="GO" id="GO:0005524">
    <property type="term" value="F:ATP binding"/>
    <property type="evidence" value="ECO:0007669"/>
    <property type="project" value="UniProtKB-KW"/>
</dbReference>
<keyword evidence="3" id="KW-0813">Transport</keyword>
<comment type="similarity">
    <text evidence="8">Belongs to the ABC transporter superfamily. HrtA family.</text>
</comment>
<evidence type="ECO:0000256" key="1">
    <source>
        <dbReference type="ARBA" id="ARBA00004202"/>
    </source>
</evidence>
<keyword evidence="6 12" id="KW-0067">ATP-binding</keyword>
<dbReference type="SUPFAM" id="SSF52540">
    <property type="entry name" value="P-loop containing nucleoside triphosphate hydrolases"/>
    <property type="match status" value="1"/>
</dbReference>
<dbReference type="InterPro" id="IPR015854">
    <property type="entry name" value="ABC_transpr_LolD-like"/>
</dbReference>
<dbReference type="InterPro" id="IPR027417">
    <property type="entry name" value="P-loop_NTPase"/>
</dbReference>
<comment type="function">
    <text evidence="10">Part of the ABC transporter complex hrt involved in hemin import. Responsible for energy coupling to the transport system.</text>
</comment>
<dbReference type="Pfam" id="PF00005">
    <property type="entry name" value="ABC_tran"/>
    <property type="match status" value="1"/>
</dbReference>
<evidence type="ECO:0000256" key="5">
    <source>
        <dbReference type="ARBA" id="ARBA00022741"/>
    </source>
</evidence>
<feature type="domain" description="ABC transporter" evidence="11">
    <location>
        <begin position="4"/>
        <end position="231"/>
    </location>
</feature>
<dbReference type="RefSeq" id="WP_339959930.1">
    <property type="nucleotide sequence ID" value="NZ_JAWMWH010000001.1"/>
</dbReference>
<keyword evidence="5" id="KW-0547">Nucleotide-binding</keyword>
<evidence type="ECO:0000256" key="4">
    <source>
        <dbReference type="ARBA" id="ARBA00022475"/>
    </source>
</evidence>
<keyword evidence="4" id="KW-1003">Cell membrane</keyword>
<organism evidence="12 13">
    <name type="scientific">Nicoliella lavandulae</name>
    <dbReference type="NCBI Taxonomy" id="3082954"/>
    <lineage>
        <taxon>Bacteria</taxon>
        <taxon>Bacillati</taxon>
        <taxon>Bacillota</taxon>
        <taxon>Bacilli</taxon>
        <taxon>Lactobacillales</taxon>
        <taxon>Lactobacillaceae</taxon>
        <taxon>Nicoliella</taxon>
    </lineage>
</organism>
<proteinExistence type="inferred from homology"/>
<evidence type="ECO:0000256" key="9">
    <source>
        <dbReference type="ARBA" id="ARBA00024432"/>
    </source>
</evidence>
<dbReference type="InterPro" id="IPR017911">
    <property type="entry name" value="MacB-like_ATP-bd"/>
</dbReference>
<evidence type="ECO:0000256" key="2">
    <source>
        <dbReference type="ARBA" id="ARBA00011131"/>
    </source>
</evidence>
<dbReference type="PANTHER" id="PTHR24220">
    <property type="entry name" value="IMPORT ATP-BINDING PROTEIN"/>
    <property type="match status" value="1"/>
</dbReference>
<evidence type="ECO:0000313" key="13">
    <source>
        <dbReference type="Proteomes" id="UP001370590"/>
    </source>
</evidence>
<dbReference type="PANTHER" id="PTHR24220:SF666">
    <property type="entry name" value="HEMIN IMPORT ATP-BINDING PROTEIN HRTA-RELATED"/>
    <property type="match status" value="1"/>
</dbReference>
<protein>
    <recommendedName>
        <fullName evidence="9">Putative hemin import ATP-binding protein HrtA</fullName>
    </recommendedName>
</protein>
<reference evidence="12 13" key="1">
    <citation type="submission" date="2023-10" db="EMBL/GenBank/DDBJ databases">
        <title>Nicoliella lavandulae sp. nov. isolated from Lavandula angustifolia flowers.</title>
        <authorList>
            <person name="Alcantara C."/>
            <person name="Zuniga M."/>
            <person name="Landete J.M."/>
            <person name="Monedero V."/>
        </authorList>
    </citation>
    <scope>NUCLEOTIDE SEQUENCE [LARGE SCALE GENOMIC DNA]</scope>
    <source>
        <strain evidence="12 13">Es01</strain>
    </source>
</reference>
<dbReference type="InterPro" id="IPR017871">
    <property type="entry name" value="ABC_transporter-like_CS"/>
</dbReference>
<dbReference type="Gene3D" id="3.40.50.300">
    <property type="entry name" value="P-loop containing nucleotide triphosphate hydrolases"/>
    <property type="match status" value="1"/>
</dbReference>
<evidence type="ECO:0000256" key="10">
    <source>
        <dbReference type="ARBA" id="ARBA00024721"/>
    </source>
</evidence>
<dbReference type="EMBL" id="JAWMWH010000001">
    <property type="protein sequence ID" value="MEJ6400110.1"/>
    <property type="molecule type" value="Genomic_DNA"/>
</dbReference>
<gene>
    <name evidence="12" type="ORF">R4146_02805</name>
</gene>
<evidence type="ECO:0000256" key="3">
    <source>
        <dbReference type="ARBA" id="ARBA00022448"/>
    </source>
</evidence>
<comment type="subunit">
    <text evidence="2">The complex is composed of two ATP-binding proteins (HrtA), two transmembrane proteins (HrtB) and a solute-binding protein.</text>
</comment>
<evidence type="ECO:0000256" key="6">
    <source>
        <dbReference type="ARBA" id="ARBA00022840"/>
    </source>
</evidence>
<evidence type="ECO:0000256" key="8">
    <source>
        <dbReference type="ARBA" id="ARBA00024359"/>
    </source>
</evidence>
<dbReference type="Proteomes" id="UP001370590">
    <property type="component" value="Unassembled WGS sequence"/>
</dbReference>
<keyword evidence="7" id="KW-0472">Membrane</keyword>
<dbReference type="InterPro" id="IPR003593">
    <property type="entry name" value="AAA+_ATPase"/>
</dbReference>
<dbReference type="CDD" id="cd03255">
    <property type="entry name" value="ABC_MJ0796_LolCDE_FtsE"/>
    <property type="match status" value="1"/>
</dbReference>
<evidence type="ECO:0000256" key="7">
    <source>
        <dbReference type="ARBA" id="ARBA00023136"/>
    </source>
</evidence>
<accession>A0ABU8SJL7</accession>
<dbReference type="InterPro" id="IPR003439">
    <property type="entry name" value="ABC_transporter-like_ATP-bd"/>
</dbReference>
<comment type="caution">
    <text evidence="12">The sequence shown here is derived from an EMBL/GenBank/DDBJ whole genome shotgun (WGS) entry which is preliminary data.</text>
</comment>
<dbReference type="SMART" id="SM00382">
    <property type="entry name" value="AAA"/>
    <property type="match status" value="1"/>
</dbReference>
<name>A0ABU8SJL7_9LACO</name>
<dbReference type="PROSITE" id="PS00211">
    <property type="entry name" value="ABC_TRANSPORTER_1"/>
    <property type="match status" value="1"/>
</dbReference>
<dbReference type="PROSITE" id="PS50893">
    <property type="entry name" value="ABC_TRANSPORTER_2"/>
    <property type="match status" value="1"/>
</dbReference>
<evidence type="ECO:0000313" key="12">
    <source>
        <dbReference type="EMBL" id="MEJ6400110.1"/>
    </source>
</evidence>
<evidence type="ECO:0000259" key="11">
    <source>
        <dbReference type="PROSITE" id="PS50893"/>
    </source>
</evidence>
<comment type="subcellular location">
    <subcellularLocation>
        <location evidence="1">Cell membrane</location>
        <topology evidence="1">Peripheral membrane protein</topology>
    </subcellularLocation>
</comment>